<comment type="caution">
    <text evidence="8">The sequence shown here is derived from an EMBL/GenBank/DDBJ whole genome shotgun (WGS) entry which is preliminary data.</text>
</comment>
<dbReference type="SUPFAM" id="SSF51717">
    <property type="entry name" value="Dihydropteroate synthetase-like"/>
    <property type="match status" value="1"/>
</dbReference>
<dbReference type="FunFam" id="3.20.20.20:FF:000008">
    <property type="entry name" value="Dihydropteroate synthase"/>
    <property type="match status" value="1"/>
</dbReference>
<dbReference type="InterPro" id="IPR045031">
    <property type="entry name" value="DHP_synth-like"/>
</dbReference>
<dbReference type="Pfam" id="PF00809">
    <property type="entry name" value="Pterin_bind"/>
    <property type="match status" value="1"/>
</dbReference>
<evidence type="ECO:0000256" key="3">
    <source>
        <dbReference type="ARBA" id="ARBA00058850"/>
    </source>
</evidence>
<dbReference type="AlphaFoldDB" id="A0A0A0B7M1"/>
<dbReference type="InterPro" id="IPR000489">
    <property type="entry name" value="Pterin-binding_dom"/>
</dbReference>
<dbReference type="PANTHER" id="PTHR20941">
    <property type="entry name" value="FOLATE SYNTHESIS PROTEINS"/>
    <property type="match status" value="1"/>
</dbReference>
<dbReference type="GO" id="GO:0009396">
    <property type="term" value="P:folic acid-containing compound biosynthetic process"/>
    <property type="evidence" value="ECO:0007669"/>
    <property type="project" value="InterPro"/>
</dbReference>
<organism evidence="8 9">
    <name type="scientific">Cellulomonas cellasea DSM 20118</name>
    <dbReference type="NCBI Taxonomy" id="1408250"/>
    <lineage>
        <taxon>Bacteria</taxon>
        <taxon>Bacillati</taxon>
        <taxon>Actinomycetota</taxon>
        <taxon>Actinomycetes</taxon>
        <taxon>Micrococcales</taxon>
        <taxon>Cellulomonadaceae</taxon>
        <taxon>Cellulomonas</taxon>
    </lineage>
</organism>
<dbReference type="EMBL" id="AXNT01000121">
    <property type="protein sequence ID" value="KGM01241.1"/>
    <property type="molecule type" value="Genomic_DNA"/>
</dbReference>
<evidence type="ECO:0000256" key="5">
    <source>
        <dbReference type="ARBA" id="ARBA00083011"/>
    </source>
</evidence>
<reference evidence="8 9" key="1">
    <citation type="submission" date="2013-10" db="EMBL/GenBank/DDBJ databases">
        <authorList>
            <person name="Wang G."/>
            <person name="Zhuang W."/>
        </authorList>
    </citation>
    <scope>NUCLEOTIDE SEQUENCE [LARGE SCALE GENOMIC DNA]</scope>
    <source>
        <strain evidence="8 9">DSM 20118</strain>
    </source>
</reference>
<accession>A0A0A0B7M1</accession>
<comment type="function">
    <text evidence="3">Has very low affinity for the DHPS substrate 6-hydroxymethyl-7,8-dihydropterin-pyrophosphate, but can bind the inhibitor dapsone. Seems to lack dihydropteroate synthase activity, and does probably not function in folate metabolism.</text>
</comment>
<keyword evidence="9" id="KW-1185">Reference proteome</keyword>
<dbReference type="NCBIfam" id="TIGR01496">
    <property type="entry name" value="DHPS"/>
    <property type="match status" value="1"/>
</dbReference>
<evidence type="ECO:0000256" key="2">
    <source>
        <dbReference type="ARBA" id="ARBA00011738"/>
    </source>
</evidence>
<dbReference type="InterPro" id="IPR006390">
    <property type="entry name" value="DHP_synth_dom"/>
</dbReference>
<feature type="compositionally biased region" description="Low complexity" evidence="6">
    <location>
        <begin position="1"/>
        <end position="10"/>
    </location>
</feature>
<evidence type="ECO:0000256" key="1">
    <source>
        <dbReference type="ARBA" id="ARBA00009503"/>
    </source>
</evidence>
<feature type="compositionally biased region" description="Basic residues" evidence="6">
    <location>
        <begin position="11"/>
        <end position="23"/>
    </location>
</feature>
<dbReference type="Gene3D" id="3.20.20.20">
    <property type="entry name" value="Dihydropteroate synthase-like"/>
    <property type="match status" value="1"/>
</dbReference>
<protein>
    <recommendedName>
        <fullName evidence="4">Inactive dihydropteroate synthase 2</fullName>
    </recommendedName>
    <alternativeName>
        <fullName evidence="5">Dihydropteroate pyrophosphorylase 2</fullName>
    </alternativeName>
</protein>
<sequence length="375" mass="39852">MPRSGRPSAQRPRRSRRTSRPPRRAPAGDDPGPHPHTRRRAWLAGVRALTRVSAPVPGAVPAAVPSGVPVPGADLVLRGRTFRPGHPVVMAVVNRTPDSFYAPARHDDRSADAAVARAEEEGADLVDLGGVRAGRGPRVDVAEELARVLPLVERVRARHPDLLVSVDTWRAEVARAAALAGADLVNDTWAGHDPRLVEVAAEHGLGVVCSHTGGAAPRTDPLRVQYPLPDPLPPGTGPDVDPLDGVVLDVVATLRRAAERAVGLGIPPGSVLVDPTHDFGKNTWHSLHLVRRTQALVALGHPVLVALSRKDFVGETLDLAPEERLEGTLAATSVAAWLGARVFRTHDVRATRRTLDMVAAIRGDSPPVRAVRGLA</sequence>
<dbReference type="STRING" id="1408250.Q760_02795"/>
<evidence type="ECO:0000256" key="6">
    <source>
        <dbReference type="SAM" id="MobiDB-lite"/>
    </source>
</evidence>
<evidence type="ECO:0000313" key="8">
    <source>
        <dbReference type="EMBL" id="KGM01241.1"/>
    </source>
</evidence>
<evidence type="ECO:0000256" key="4">
    <source>
        <dbReference type="ARBA" id="ARBA00069866"/>
    </source>
</evidence>
<dbReference type="PANTHER" id="PTHR20941:SF8">
    <property type="entry name" value="INACTIVE DIHYDROPTEROATE SYNTHASE 2"/>
    <property type="match status" value="1"/>
</dbReference>
<dbReference type="InterPro" id="IPR011005">
    <property type="entry name" value="Dihydropteroate_synth-like_sf"/>
</dbReference>
<dbReference type="Proteomes" id="UP000029833">
    <property type="component" value="Unassembled WGS sequence"/>
</dbReference>
<dbReference type="PROSITE" id="PS50972">
    <property type="entry name" value="PTERIN_BINDING"/>
    <property type="match status" value="1"/>
</dbReference>
<evidence type="ECO:0000313" key="9">
    <source>
        <dbReference type="Proteomes" id="UP000029833"/>
    </source>
</evidence>
<evidence type="ECO:0000259" key="7">
    <source>
        <dbReference type="PROSITE" id="PS50972"/>
    </source>
</evidence>
<dbReference type="GO" id="GO:0005829">
    <property type="term" value="C:cytosol"/>
    <property type="evidence" value="ECO:0007669"/>
    <property type="project" value="TreeGrafter"/>
</dbReference>
<feature type="region of interest" description="Disordered" evidence="6">
    <location>
        <begin position="1"/>
        <end position="38"/>
    </location>
</feature>
<name>A0A0A0B7M1_9CELL</name>
<comment type="similarity">
    <text evidence="1">Belongs to the DHPS family.</text>
</comment>
<comment type="subunit">
    <text evidence="2">Homodimer.</text>
</comment>
<feature type="domain" description="Pterin-binding" evidence="7">
    <location>
        <begin position="87"/>
        <end position="356"/>
    </location>
</feature>
<proteinExistence type="inferred from homology"/>
<dbReference type="GO" id="GO:0004156">
    <property type="term" value="F:dihydropteroate synthase activity"/>
    <property type="evidence" value="ECO:0007669"/>
    <property type="project" value="InterPro"/>
</dbReference>
<gene>
    <name evidence="8" type="ORF">Q760_02795</name>
</gene>